<evidence type="ECO:0000256" key="2">
    <source>
        <dbReference type="ARBA" id="ARBA00012438"/>
    </source>
</evidence>
<dbReference type="GO" id="GO:0000156">
    <property type="term" value="F:phosphorelay response regulator activity"/>
    <property type="evidence" value="ECO:0007669"/>
    <property type="project" value="TreeGrafter"/>
</dbReference>
<keyword evidence="4" id="KW-0547">Nucleotide-binding</keyword>
<dbReference type="RefSeq" id="WP_089275069.1">
    <property type="nucleotide sequence ID" value="NZ_FZOC01000006.1"/>
</dbReference>
<comment type="catalytic activity">
    <reaction evidence="1">
        <text>ATP + protein L-histidine = ADP + protein N-phospho-L-histidine.</text>
        <dbReference type="EC" id="2.7.13.3"/>
    </reaction>
</comment>
<name>A0A239BYL5_9BACT</name>
<evidence type="ECO:0000313" key="10">
    <source>
        <dbReference type="Proteomes" id="UP000198324"/>
    </source>
</evidence>
<dbReference type="PANTHER" id="PTHR42878">
    <property type="entry name" value="TWO-COMPONENT HISTIDINE KINASE"/>
    <property type="match status" value="1"/>
</dbReference>
<keyword evidence="3" id="KW-0808">Transferase</keyword>
<reference evidence="9 10" key="1">
    <citation type="submission" date="2017-06" db="EMBL/GenBank/DDBJ databases">
        <authorList>
            <person name="Kim H.J."/>
            <person name="Triplett B.A."/>
        </authorList>
    </citation>
    <scope>NUCLEOTIDE SEQUENCE [LARGE SCALE GENOMIC DNA]</scope>
    <source>
        <strain evidence="9 10">DSM 13116</strain>
    </source>
</reference>
<keyword evidence="5" id="KW-0418">Kinase</keyword>
<gene>
    <name evidence="9" type="ORF">SAMN04488503_2877</name>
</gene>
<evidence type="ECO:0000256" key="7">
    <source>
        <dbReference type="ARBA" id="ARBA00023012"/>
    </source>
</evidence>
<dbReference type="EC" id="2.7.13.3" evidence="2"/>
<dbReference type="Gene3D" id="3.30.450.20">
    <property type="entry name" value="PAS domain"/>
    <property type="match status" value="1"/>
</dbReference>
<dbReference type="SMART" id="SM00387">
    <property type="entry name" value="HATPase_c"/>
    <property type="match status" value="1"/>
</dbReference>
<dbReference type="GO" id="GO:0004673">
    <property type="term" value="F:protein histidine kinase activity"/>
    <property type="evidence" value="ECO:0007669"/>
    <property type="project" value="UniProtKB-EC"/>
</dbReference>
<dbReference type="GO" id="GO:0005524">
    <property type="term" value="F:ATP binding"/>
    <property type="evidence" value="ECO:0007669"/>
    <property type="project" value="UniProtKB-KW"/>
</dbReference>
<dbReference type="Pfam" id="PF08448">
    <property type="entry name" value="PAS_4"/>
    <property type="match status" value="1"/>
</dbReference>
<organism evidence="9 10">
    <name type="scientific">Humidesulfovibrio mexicanus</name>
    <dbReference type="NCBI Taxonomy" id="147047"/>
    <lineage>
        <taxon>Bacteria</taxon>
        <taxon>Pseudomonadati</taxon>
        <taxon>Thermodesulfobacteriota</taxon>
        <taxon>Desulfovibrionia</taxon>
        <taxon>Desulfovibrionales</taxon>
        <taxon>Desulfovibrionaceae</taxon>
        <taxon>Humidesulfovibrio</taxon>
    </lineage>
</organism>
<dbReference type="InterPro" id="IPR036890">
    <property type="entry name" value="HATPase_C_sf"/>
</dbReference>
<dbReference type="InterPro" id="IPR003594">
    <property type="entry name" value="HATPase_dom"/>
</dbReference>
<dbReference type="PANTHER" id="PTHR42878:SF7">
    <property type="entry name" value="SENSOR HISTIDINE KINASE GLRK"/>
    <property type="match status" value="1"/>
</dbReference>
<accession>A0A239BYL5</accession>
<protein>
    <recommendedName>
        <fullName evidence="2">histidine kinase</fullName>
        <ecNumber evidence="2">2.7.13.3</ecNumber>
    </recommendedName>
</protein>
<keyword evidence="10" id="KW-1185">Reference proteome</keyword>
<dbReference type="EMBL" id="FZOC01000006">
    <property type="protein sequence ID" value="SNS12980.1"/>
    <property type="molecule type" value="Genomic_DNA"/>
</dbReference>
<evidence type="ECO:0000313" key="9">
    <source>
        <dbReference type="EMBL" id="SNS12980.1"/>
    </source>
</evidence>
<dbReference type="InterPro" id="IPR050351">
    <property type="entry name" value="BphY/WalK/GraS-like"/>
</dbReference>
<feature type="domain" description="Histidine kinase" evidence="8">
    <location>
        <begin position="175"/>
        <end position="384"/>
    </location>
</feature>
<keyword evidence="7" id="KW-0902">Two-component regulatory system</keyword>
<dbReference type="InterPro" id="IPR035965">
    <property type="entry name" value="PAS-like_dom_sf"/>
</dbReference>
<keyword evidence="6" id="KW-0067">ATP-binding</keyword>
<evidence type="ECO:0000256" key="6">
    <source>
        <dbReference type="ARBA" id="ARBA00022840"/>
    </source>
</evidence>
<evidence type="ECO:0000259" key="8">
    <source>
        <dbReference type="PROSITE" id="PS50109"/>
    </source>
</evidence>
<dbReference type="Gene3D" id="3.30.565.10">
    <property type="entry name" value="Histidine kinase-like ATPase, C-terminal domain"/>
    <property type="match status" value="1"/>
</dbReference>
<dbReference type="CDD" id="cd00075">
    <property type="entry name" value="HATPase"/>
    <property type="match status" value="1"/>
</dbReference>
<dbReference type="Pfam" id="PF02518">
    <property type="entry name" value="HATPase_c"/>
    <property type="match status" value="1"/>
</dbReference>
<dbReference type="AlphaFoldDB" id="A0A239BYL5"/>
<dbReference type="PROSITE" id="PS50109">
    <property type="entry name" value="HIS_KIN"/>
    <property type="match status" value="1"/>
</dbReference>
<dbReference type="GO" id="GO:0007234">
    <property type="term" value="P:osmosensory signaling via phosphorelay pathway"/>
    <property type="evidence" value="ECO:0007669"/>
    <property type="project" value="TreeGrafter"/>
</dbReference>
<dbReference type="OrthoDB" id="9792686at2"/>
<evidence type="ECO:0000256" key="4">
    <source>
        <dbReference type="ARBA" id="ARBA00022741"/>
    </source>
</evidence>
<sequence length="387" mass="42154">MDEAHSATAQVLTAFAAPERFGRQAILEQYQAIVGSHCRAFFDSLPTIVLVLNRQRQVVFANAAAVAFFKRGHIEDLLGLRPGEALGCVNADAAPGGCGTSRHCRHCGAVQAILEAIDGHAADRDCTLLRRDDDCVDALDMHVWTNALDVNGQAFILCSLTDVSHEMRRRSMERIFFHDVLNLAGGISGLLEVLLEEERCRACHELGILDQATRSLVDEIVSQRELLAAEAKELQAEYAPANTLALLSMLRDLYGNSPQAEGQTLAIDAQAADVEVETDARLVRRVLGNMIKNALEAGRPGDTVRLGCVDAGVSVRFSVHNAAVIPAFVREDIFHRRCSTKGAGRGLGTYSMLLLSERYLGATLDFVSDEGQGTAFTLLLPKRQERM</sequence>
<dbReference type="InterPro" id="IPR013656">
    <property type="entry name" value="PAS_4"/>
</dbReference>
<evidence type="ECO:0000256" key="3">
    <source>
        <dbReference type="ARBA" id="ARBA00022679"/>
    </source>
</evidence>
<dbReference type="Proteomes" id="UP000198324">
    <property type="component" value="Unassembled WGS sequence"/>
</dbReference>
<evidence type="ECO:0000256" key="5">
    <source>
        <dbReference type="ARBA" id="ARBA00022777"/>
    </source>
</evidence>
<dbReference type="InterPro" id="IPR005467">
    <property type="entry name" value="His_kinase_dom"/>
</dbReference>
<evidence type="ECO:0000256" key="1">
    <source>
        <dbReference type="ARBA" id="ARBA00000085"/>
    </source>
</evidence>
<proteinExistence type="predicted"/>
<dbReference type="GO" id="GO:0030295">
    <property type="term" value="F:protein kinase activator activity"/>
    <property type="evidence" value="ECO:0007669"/>
    <property type="project" value="TreeGrafter"/>
</dbReference>
<dbReference type="SUPFAM" id="SSF55785">
    <property type="entry name" value="PYP-like sensor domain (PAS domain)"/>
    <property type="match status" value="1"/>
</dbReference>
<dbReference type="SUPFAM" id="SSF55874">
    <property type="entry name" value="ATPase domain of HSP90 chaperone/DNA topoisomerase II/histidine kinase"/>
    <property type="match status" value="1"/>
</dbReference>